<feature type="transmembrane region" description="Helical" evidence="8">
    <location>
        <begin position="286"/>
        <end position="314"/>
    </location>
</feature>
<dbReference type="FunFam" id="1.20.1730.10:FF:000006">
    <property type="entry name" value="Urea active transporter"/>
    <property type="match status" value="1"/>
</dbReference>
<feature type="transmembrane region" description="Helical" evidence="8">
    <location>
        <begin position="88"/>
        <end position="108"/>
    </location>
</feature>
<dbReference type="PROSITE" id="PS50283">
    <property type="entry name" value="NA_SOLUT_SYMP_3"/>
    <property type="match status" value="1"/>
</dbReference>
<comment type="subcellular location">
    <subcellularLocation>
        <location evidence="1">Membrane</location>
        <topology evidence="1">Multi-pass membrane protein</topology>
    </subcellularLocation>
</comment>
<evidence type="ECO:0000256" key="3">
    <source>
        <dbReference type="ARBA" id="ARBA00022448"/>
    </source>
</evidence>
<dbReference type="OrthoDB" id="6132759at2759"/>
<dbReference type="GO" id="GO:0015489">
    <property type="term" value="F:putrescine transmembrane transporter activity"/>
    <property type="evidence" value="ECO:0007669"/>
    <property type="project" value="TreeGrafter"/>
</dbReference>
<dbReference type="InterPro" id="IPR001734">
    <property type="entry name" value="Na/solute_symporter"/>
</dbReference>
<keyword evidence="6 8" id="KW-0472">Membrane</keyword>
<evidence type="ECO:0000313" key="10">
    <source>
        <dbReference type="Proteomes" id="UP000244722"/>
    </source>
</evidence>
<keyword evidence="10" id="KW-1185">Reference proteome</keyword>
<keyword evidence="4 8" id="KW-0812">Transmembrane</keyword>
<feature type="transmembrane region" description="Helical" evidence="8">
    <location>
        <begin position="605"/>
        <end position="629"/>
    </location>
</feature>
<organism evidence="9 10">
    <name type="scientific">Tuber borchii</name>
    <name type="common">White truffle</name>
    <dbReference type="NCBI Taxonomy" id="42251"/>
    <lineage>
        <taxon>Eukaryota</taxon>
        <taxon>Fungi</taxon>
        <taxon>Dikarya</taxon>
        <taxon>Ascomycota</taxon>
        <taxon>Pezizomycotina</taxon>
        <taxon>Pezizomycetes</taxon>
        <taxon>Pezizales</taxon>
        <taxon>Tuberaceae</taxon>
        <taxon>Tuber</taxon>
    </lineage>
</organism>
<feature type="transmembrane region" description="Helical" evidence="8">
    <location>
        <begin position="12"/>
        <end position="33"/>
    </location>
</feature>
<proteinExistence type="inferred from homology"/>
<dbReference type="GO" id="GO:0015606">
    <property type="term" value="F:spermidine transmembrane transporter activity"/>
    <property type="evidence" value="ECO:0007669"/>
    <property type="project" value="TreeGrafter"/>
</dbReference>
<evidence type="ECO:0000256" key="2">
    <source>
        <dbReference type="ARBA" id="ARBA00006434"/>
    </source>
</evidence>
<dbReference type="GO" id="GO:0005886">
    <property type="term" value="C:plasma membrane"/>
    <property type="evidence" value="ECO:0007669"/>
    <property type="project" value="TreeGrafter"/>
</dbReference>
<accession>A0A2T7A5W3</accession>
<dbReference type="EMBL" id="NESQ01000017">
    <property type="protein sequence ID" value="PUU83129.1"/>
    <property type="molecule type" value="Genomic_DNA"/>
</dbReference>
<keyword evidence="5 8" id="KW-1133">Transmembrane helix</keyword>
<feature type="transmembrane region" description="Helical" evidence="8">
    <location>
        <begin position="402"/>
        <end position="420"/>
    </location>
</feature>
<feature type="transmembrane region" description="Helical" evidence="8">
    <location>
        <begin position="573"/>
        <end position="593"/>
    </location>
</feature>
<name>A0A2T7A5W3_TUBBO</name>
<gene>
    <name evidence="9" type="ORF">B9Z19DRAFT_1073491</name>
</gene>
<feature type="transmembrane region" description="Helical" evidence="8">
    <location>
        <begin position="426"/>
        <end position="447"/>
    </location>
</feature>
<evidence type="ECO:0000256" key="1">
    <source>
        <dbReference type="ARBA" id="ARBA00004141"/>
    </source>
</evidence>
<comment type="caution">
    <text evidence="9">The sequence shown here is derived from an EMBL/GenBank/DDBJ whole genome shotgun (WGS) entry which is preliminary data.</text>
</comment>
<evidence type="ECO:0000256" key="8">
    <source>
        <dbReference type="SAM" id="Phobius"/>
    </source>
</evidence>
<evidence type="ECO:0000256" key="4">
    <source>
        <dbReference type="ARBA" id="ARBA00022692"/>
    </source>
</evidence>
<dbReference type="STRING" id="42251.A0A2T7A5W3"/>
<evidence type="ECO:0000313" key="9">
    <source>
        <dbReference type="EMBL" id="PUU83129.1"/>
    </source>
</evidence>
<dbReference type="InterPro" id="IPR031155">
    <property type="entry name" value="DUR"/>
</dbReference>
<dbReference type="Proteomes" id="UP000244722">
    <property type="component" value="Unassembled WGS sequence"/>
</dbReference>
<keyword evidence="3" id="KW-0813">Transport</keyword>
<dbReference type="PANTHER" id="PTHR46154">
    <property type="match status" value="1"/>
</dbReference>
<dbReference type="Gene3D" id="1.20.1730.10">
    <property type="entry name" value="Sodium/glucose cotransporter"/>
    <property type="match status" value="1"/>
</dbReference>
<evidence type="ECO:0000256" key="6">
    <source>
        <dbReference type="ARBA" id="ARBA00023136"/>
    </source>
</evidence>
<feature type="transmembrane region" description="Helical" evidence="8">
    <location>
        <begin position="494"/>
        <end position="516"/>
    </location>
</feature>
<dbReference type="NCBIfam" id="TIGR00813">
    <property type="entry name" value="sss"/>
    <property type="match status" value="1"/>
</dbReference>
<protein>
    <submittedName>
        <fullName evidence="9">Sodium:solute symporter family-domain-containing protein</fullName>
    </submittedName>
</protein>
<evidence type="ECO:0000256" key="5">
    <source>
        <dbReference type="ARBA" id="ARBA00022989"/>
    </source>
</evidence>
<dbReference type="Pfam" id="PF00474">
    <property type="entry name" value="SSF"/>
    <property type="match status" value="1"/>
</dbReference>
<dbReference type="InterPro" id="IPR038377">
    <property type="entry name" value="Na/Glc_symporter_sf"/>
</dbReference>
<dbReference type="CDD" id="cd11476">
    <property type="entry name" value="SLC5sbd_DUR3"/>
    <property type="match status" value="1"/>
</dbReference>
<feature type="transmembrane region" description="Helical" evidence="8">
    <location>
        <begin position="253"/>
        <end position="274"/>
    </location>
</feature>
<feature type="transmembrane region" description="Helical" evidence="8">
    <location>
        <begin position="163"/>
        <end position="182"/>
    </location>
</feature>
<evidence type="ECO:0000256" key="7">
    <source>
        <dbReference type="RuleBase" id="RU362091"/>
    </source>
</evidence>
<reference evidence="9 10" key="1">
    <citation type="submission" date="2017-04" db="EMBL/GenBank/DDBJ databases">
        <title>Draft genome sequence of Tuber borchii Vittad., a whitish edible truffle.</title>
        <authorList>
            <consortium name="DOE Joint Genome Institute"/>
            <person name="Murat C."/>
            <person name="Kuo A."/>
            <person name="Barry K.W."/>
            <person name="Clum A."/>
            <person name="Dockter R.B."/>
            <person name="Fauchery L."/>
            <person name="Iotti M."/>
            <person name="Kohler A."/>
            <person name="Labutti K."/>
            <person name="Lindquist E.A."/>
            <person name="Lipzen A."/>
            <person name="Ohm R.A."/>
            <person name="Wang M."/>
            <person name="Grigoriev I.V."/>
            <person name="Zambonelli A."/>
            <person name="Martin F.M."/>
        </authorList>
    </citation>
    <scope>NUCLEOTIDE SEQUENCE [LARGE SCALE GENOMIC DNA]</scope>
    <source>
        <strain evidence="9 10">Tbo3840</strain>
    </source>
</reference>
<dbReference type="PANTHER" id="PTHR46154:SF4">
    <property type="entry name" value="UREA ACTIVE TRANSPORTER"/>
    <property type="match status" value="1"/>
</dbReference>
<dbReference type="AlphaFoldDB" id="A0A2T7A5W3"/>
<feature type="transmembrane region" description="Helical" evidence="8">
    <location>
        <begin position="454"/>
        <end position="474"/>
    </location>
</feature>
<feature type="transmembrane region" description="Helical" evidence="8">
    <location>
        <begin position="129"/>
        <end position="151"/>
    </location>
</feature>
<sequence>MSSPPLSQGFGYGIVLGLGFAFALGMIGTTWALKRYQNEVQTSEMFSTAGRTVRTGLVASAVVSSWTWAATLLQSSGIAYKYGVSGPFWYASGATVQILLFATLAIELKRKAPNAHTFLEVIRARYGAATHITYMVFGLFTNILVTAMLLTGGSAVVNSLTGMPTPAACFLLPVGVVIYTLFGGIKATFLTDYIHTVVILVIIFIFAFTTYATSNILGSPGKVYDLLLEAAARHPVDGNSGGSYLTMRSKEGVIFFIINIVGNFGTVFLDNGYYNKAIAASPVSALPGYVLGGLSWFAIPWLAATTMGLACLALENHPSFPTYPNRMPIADVNAGLVLPNAAVALLGQGGAACTLLLIFMAVTSASSAELIAVSSIFTYDLYQTYFNPAATGKKLIYMSHTMVIAFGTIMAGFSTGLFYAGVSMGYLYLLMGVIVSSAVLPASLTLLWKGQNKWAAMLSPILGLACSLIAWLVTTKKQFGEITVDSSGSNDPMLAGNVVALLSPVIFIPILTLIFGMDNYDYESMRAIRKGDDHDIAAEAHVDLELIPGERAGSNGGESEELEQKNLEKAAKIARLTTVAMTLILLVLWPFPLYGTGYIFSKKFFTGWVSVGIIWLFFSMLCVGVYPLWEGRHDIVHTIKSIGLDILGKRRPPIQGRVANVHDEKSAEEIGEKKLAT</sequence>
<dbReference type="GO" id="GO:0015204">
    <property type="term" value="F:urea transmembrane transporter activity"/>
    <property type="evidence" value="ECO:0007669"/>
    <property type="project" value="InterPro"/>
</dbReference>
<comment type="similarity">
    <text evidence="2 7">Belongs to the sodium:solute symporter (SSF) (TC 2.A.21) family.</text>
</comment>
<feature type="transmembrane region" description="Helical" evidence="8">
    <location>
        <begin position="194"/>
        <end position="212"/>
    </location>
</feature>
<feature type="transmembrane region" description="Helical" evidence="8">
    <location>
        <begin position="53"/>
        <end position="73"/>
    </location>
</feature>